<keyword evidence="2" id="KW-0238">DNA-binding</keyword>
<name>A0ABW5GXQ8_9PSEU</name>
<evidence type="ECO:0000256" key="1">
    <source>
        <dbReference type="ARBA" id="ARBA00023015"/>
    </source>
</evidence>
<keyword evidence="3" id="KW-0804">Transcription</keyword>
<evidence type="ECO:0000259" key="4">
    <source>
        <dbReference type="PROSITE" id="PS51118"/>
    </source>
</evidence>
<accession>A0ABW5GXQ8</accession>
<dbReference type="SUPFAM" id="SSF46785">
    <property type="entry name" value="Winged helix' DNA-binding domain"/>
    <property type="match status" value="1"/>
</dbReference>
<protein>
    <submittedName>
        <fullName evidence="5">Winged helix-turn-helix transcriptional regulator</fullName>
    </submittedName>
</protein>
<dbReference type="CDD" id="cd00090">
    <property type="entry name" value="HTH_ARSR"/>
    <property type="match status" value="1"/>
</dbReference>
<dbReference type="PANTHER" id="PTHR33204">
    <property type="entry name" value="TRANSCRIPTIONAL REGULATOR, MARR FAMILY"/>
    <property type="match status" value="1"/>
</dbReference>
<dbReference type="RefSeq" id="WP_345408723.1">
    <property type="nucleotide sequence ID" value="NZ_BAABHG010000030.1"/>
</dbReference>
<dbReference type="InterPro" id="IPR002577">
    <property type="entry name" value="HTH_HxlR"/>
</dbReference>
<dbReference type="InterPro" id="IPR011991">
    <property type="entry name" value="ArsR-like_HTH"/>
</dbReference>
<dbReference type="InterPro" id="IPR036388">
    <property type="entry name" value="WH-like_DNA-bd_sf"/>
</dbReference>
<organism evidence="5 6">
    <name type="scientific">Amycolatopsis samaneae</name>
    <dbReference type="NCBI Taxonomy" id="664691"/>
    <lineage>
        <taxon>Bacteria</taxon>
        <taxon>Bacillati</taxon>
        <taxon>Actinomycetota</taxon>
        <taxon>Actinomycetes</taxon>
        <taxon>Pseudonocardiales</taxon>
        <taxon>Pseudonocardiaceae</taxon>
        <taxon>Amycolatopsis</taxon>
    </lineage>
</organism>
<feature type="domain" description="HTH hxlR-type" evidence="4">
    <location>
        <begin position="12"/>
        <end position="110"/>
    </location>
</feature>
<dbReference type="Proteomes" id="UP001597419">
    <property type="component" value="Unassembled WGS sequence"/>
</dbReference>
<dbReference type="PROSITE" id="PS51118">
    <property type="entry name" value="HTH_HXLR"/>
    <property type="match status" value="1"/>
</dbReference>
<evidence type="ECO:0000256" key="3">
    <source>
        <dbReference type="ARBA" id="ARBA00023163"/>
    </source>
</evidence>
<evidence type="ECO:0000313" key="6">
    <source>
        <dbReference type="Proteomes" id="UP001597419"/>
    </source>
</evidence>
<evidence type="ECO:0000313" key="5">
    <source>
        <dbReference type="EMBL" id="MFD2465621.1"/>
    </source>
</evidence>
<dbReference type="Gene3D" id="1.10.10.10">
    <property type="entry name" value="Winged helix-like DNA-binding domain superfamily/Winged helix DNA-binding domain"/>
    <property type="match status" value="1"/>
</dbReference>
<dbReference type="InterPro" id="IPR036390">
    <property type="entry name" value="WH_DNA-bd_sf"/>
</dbReference>
<keyword evidence="1" id="KW-0805">Transcription regulation</keyword>
<comment type="caution">
    <text evidence="5">The sequence shown here is derived from an EMBL/GenBank/DDBJ whole genome shotgun (WGS) entry which is preliminary data.</text>
</comment>
<proteinExistence type="predicted"/>
<reference evidence="6" key="1">
    <citation type="journal article" date="2019" name="Int. J. Syst. Evol. Microbiol.">
        <title>The Global Catalogue of Microorganisms (GCM) 10K type strain sequencing project: providing services to taxonomists for standard genome sequencing and annotation.</title>
        <authorList>
            <consortium name="The Broad Institute Genomics Platform"/>
            <consortium name="The Broad Institute Genome Sequencing Center for Infectious Disease"/>
            <person name="Wu L."/>
            <person name="Ma J."/>
        </authorList>
    </citation>
    <scope>NUCLEOTIDE SEQUENCE [LARGE SCALE GENOMIC DNA]</scope>
    <source>
        <strain evidence="6">CGMCC 4.7643</strain>
    </source>
</reference>
<dbReference type="Pfam" id="PF01638">
    <property type="entry name" value="HxlR"/>
    <property type="match status" value="1"/>
</dbReference>
<sequence length="125" mass="14057">MDPSPNPFNRDCPTRQLLDRIGDQWTVLIVGALAEGPLRFTEVGKRVDGISQKVLTQTLRSLVRDGLLTRTAYPVIPPRVEYALTPLGRDLAEPLDMLDRWARGHMAEVERARDAYDRENTSVSA</sequence>
<evidence type="ECO:0000256" key="2">
    <source>
        <dbReference type="ARBA" id="ARBA00023125"/>
    </source>
</evidence>
<keyword evidence="6" id="KW-1185">Reference proteome</keyword>
<dbReference type="EMBL" id="JBHUKU010000035">
    <property type="protein sequence ID" value="MFD2465621.1"/>
    <property type="molecule type" value="Genomic_DNA"/>
</dbReference>
<gene>
    <name evidence="5" type="ORF">ACFSYJ_43930</name>
</gene>
<dbReference type="PANTHER" id="PTHR33204:SF37">
    <property type="entry name" value="HTH-TYPE TRANSCRIPTIONAL REGULATOR YODB"/>
    <property type="match status" value="1"/>
</dbReference>